<dbReference type="InterPro" id="IPR000560">
    <property type="entry name" value="His_Pase_clade-2"/>
</dbReference>
<feature type="active site" description="Nucleophile" evidence="16">
    <location>
        <position position="144"/>
    </location>
</feature>
<dbReference type="InParanoid" id="A0A409VV08"/>
<feature type="compositionally biased region" description="Basic and acidic residues" evidence="18">
    <location>
        <begin position="1"/>
        <end position="21"/>
    </location>
</feature>
<feature type="active site" description="Proton donor" evidence="16">
    <location>
        <position position="409"/>
    </location>
</feature>
<evidence type="ECO:0000313" key="19">
    <source>
        <dbReference type="EMBL" id="PPQ70094.1"/>
    </source>
</evidence>
<evidence type="ECO:0000256" key="18">
    <source>
        <dbReference type="SAM" id="MobiDB-lite"/>
    </source>
</evidence>
<reference evidence="19 20" key="1">
    <citation type="journal article" date="2018" name="Evol. Lett.">
        <title>Horizontal gene cluster transfer increased hallucinogenic mushroom diversity.</title>
        <authorList>
            <person name="Reynolds H.T."/>
            <person name="Vijayakumar V."/>
            <person name="Gluck-Thaler E."/>
            <person name="Korotkin H.B."/>
            <person name="Matheny P.B."/>
            <person name="Slot J.C."/>
        </authorList>
    </citation>
    <scope>NUCLEOTIDE SEQUENCE [LARGE SCALE GENOMIC DNA]</scope>
    <source>
        <strain evidence="19 20">2629</strain>
    </source>
</reference>
<keyword evidence="4" id="KW-0378">Hydrolase</keyword>
<feature type="region of interest" description="Disordered" evidence="18">
    <location>
        <begin position="1"/>
        <end position="24"/>
    </location>
</feature>
<dbReference type="PROSITE" id="PS00778">
    <property type="entry name" value="HIS_ACID_PHOSPHAT_2"/>
    <property type="match status" value="1"/>
</dbReference>
<organism evidence="19 20">
    <name type="scientific">Panaeolus cyanescens</name>
    <dbReference type="NCBI Taxonomy" id="181874"/>
    <lineage>
        <taxon>Eukaryota</taxon>
        <taxon>Fungi</taxon>
        <taxon>Dikarya</taxon>
        <taxon>Basidiomycota</taxon>
        <taxon>Agaricomycotina</taxon>
        <taxon>Agaricomycetes</taxon>
        <taxon>Agaricomycetidae</taxon>
        <taxon>Agaricales</taxon>
        <taxon>Agaricineae</taxon>
        <taxon>Galeropsidaceae</taxon>
        <taxon>Panaeolus</taxon>
    </lineage>
</organism>
<gene>
    <name evidence="19" type="ORF">CVT24_003866</name>
</gene>
<dbReference type="InterPro" id="IPR016274">
    <property type="entry name" value="Histidine_acid_Pase_euk"/>
</dbReference>
<dbReference type="InterPro" id="IPR033379">
    <property type="entry name" value="Acid_Pase_AS"/>
</dbReference>
<evidence type="ECO:0000256" key="11">
    <source>
        <dbReference type="ARBA" id="ARBA00043721"/>
    </source>
</evidence>
<comment type="catalytic activity">
    <reaction evidence="13">
        <text>1D-myo-inositol hexakisphosphate + H2O = 1D-myo-inositol 1,2,4,5,6-pentakisphosphate + phosphate</text>
        <dbReference type="Rhea" id="RHEA:16989"/>
        <dbReference type="ChEBI" id="CHEBI:15377"/>
        <dbReference type="ChEBI" id="CHEBI:43474"/>
        <dbReference type="ChEBI" id="CHEBI:57798"/>
        <dbReference type="ChEBI" id="CHEBI:58130"/>
        <dbReference type="EC" id="3.1.3.8"/>
    </reaction>
    <physiologicalReaction direction="left-to-right" evidence="13">
        <dbReference type="Rhea" id="RHEA:16990"/>
    </physiologicalReaction>
</comment>
<feature type="disulfide bond" evidence="17">
    <location>
        <begin position="133"/>
        <end position="460"/>
    </location>
</feature>
<dbReference type="PANTHER" id="PTHR20963:SF24">
    <property type="entry name" value="3-PHYTASE B"/>
    <property type="match status" value="1"/>
</dbReference>
<comment type="catalytic activity">
    <reaction evidence="10">
        <text>1D-myo-inositol 1,2-bisphosphate + H2O = 1D-myo-inositol 2-phosphate + phosphate</text>
        <dbReference type="Rhea" id="RHEA:77135"/>
        <dbReference type="ChEBI" id="CHEBI:15377"/>
        <dbReference type="ChEBI" id="CHEBI:43474"/>
        <dbReference type="ChEBI" id="CHEBI:84142"/>
        <dbReference type="ChEBI" id="CHEBI:195539"/>
    </reaction>
    <physiologicalReaction direction="left-to-right" evidence="10">
        <dbReference type="Rhea" id="RHEA:77136"/>
    </physiologicalReaction>
</comment>
<feature type="disulfide bond" evidence="17">
    <location>
        <begin position="315"/>
        <end position="329"/>
    </location>
</feature>
<comment type="caution">
    <text evidence="19">The sequence shown here is derived from an EMBL/GenBank/DDBJ whole genome shotgun (WGS) entry which is preliminary data.</text>
</comment>
<protein>
    <recommendedName>
        <fullName evidence="14">Phytase A</fullName>
    </recommendedName>
    <alternativeName>
        <fullName evidence="15">Histidine acid phosphatase phyA</fullName>
    </alternativeName>
    <alternativeName>
        <fullName evidence="8">Myo-inositol hexakisphosphate phosphohydrolase A</fullName>
    </alternativeName>
    <alternativeName>
        <fullName evidence="7">Myo-inositol-hexaphosphate 3-phosphohydrolase A</fullName>
    </alternativeName>
</protein>
<dbReference type="Proteomes" id="UP000284842">
    <property type="component" value="Unassembled WGS sequence"/>
</dbReference>
<dbReference type="Pfam" id="PF00328">
    <property type="entry name" value="His_Phos_2"/>
    <property type="match status" value="1"/>
</dbReference>
<dbReference type="STRING" id="181874.A0A409VV08"/>
<evidence type="ECO:0000256" key="8">
    <source>
        <dbReference type="ARBA" id="ARBA00042300"/>
    </source>
</evidence>
<evidence type="ECO:0000256" key="12">
    <source>
        <dbReference type="ARBA" id="ARBA00043748"/>
    </source>
</evidence>
<dbReference type="SUPFAM" id="SSF53254">
    <property type="entry name" value="Phosphoglycerate mutase-like"/>
    <property type="match status" value="1"/>
</dbReference>
<feature type="disulfide bond" evidence="17">
    <location>
        <begin position="488"/>
        <end position="496"/>
    </location>
</feature>
<dbReference type="GO" id="GO:0005576">
    <property type="term" value="C:extracellular region"/>
    <property type="evidence" value="ECO:0007669"/>
    <property type="project" value="UniProtKB-SubCell"/>
</dbReference>
<evidence type="ECO:0000256" key="13">
    <source>
        <dbReference type="ARBA" id="ARBA00043788"/>
    </source>
</evidence>
<evidence type="ECO:0000256" key="4">
    <source>
        <dbReference type="ARBA" id="ARBA00022801"/>
    </source>
</evidence>
<keyword evidence="6" id="KW-0325">Glycoprotein</keyword>
<feature type="disulfide bond" evidence="17">
    <location>
        <begin position="269"/>
        <end position="519"/>
    </location>
</feature>
<evidence type="ECO:0000256" key="10">
    <source>
        <dbReference type="ARBA" id="ARBA00043675"/>
    </source>
</evidence>
<dbReference type="GO" id="GO:0016158">
    <property type="term" value="F:inositol hexakisphosphate 3-phosphatase activity"/>
    <property type="evidence" value="ECO:0007669"/>
    <property type="project" value="UniProtKB-EC"/>
</dbReference>
<dbReference type="Gene3D" id="3.40.50.1240">
    <property type="entry name" value="Phosphoglycerate mutase-like"/>
    <property type="match status" value="1"/>
</dbReference>
<evidence type="ECO:0000256" key="14">
    <source>
        <dbReference type="ARBA" id="ARBA00044106"/>
    </source>
</evidence>
<comment type="catalytic activity">
    <reaction evidence="11">
        <text>1D-myo-inositol 1,2,6-trisphosphate + H2O = 1D-myo-inositol 1,2-bisphosphate + phosphate</text>
        <dbReference type="Rhea" id="RHEA:77131"/>
        <dbReference type="ChEBI" id="CHEBI:15377"/>
        <dbReference type="ChEBI" id="CHEBI:43474"/>
        <dbReference type="ChEBI" id="CHEBI:195537"/>
        <dbReference type="ChEBI" id="CHEBI:195539"/>
    </reaction>
    <physiologicalReaction direction="left-to-right" evidence="11">
        <dbReference type="Rhea" id="RHEA:77132"/>
    </physiologicalReaction>
</comment>
<dbReference type="PIRSF" id="PIRSF000894">
    <property type="entry name" value="Acid_phosphatase"/>
    <property type="match status" value="1"/>
</dbReference>
<comment type="subcellular location">
    <subcellularLocation>
        <location evidence="1">Secreted</location>
    </subcellularLocation>
</comment>
<dbReference type="GO" id="GO:0003993">
    <property type="term" value="F:acid phosphatase activity"/>
    <property type="evidence" value="ECO:0007669"/>
    <property type="project" value="TreeGrafter"/>
</dbReference>
<evidence type="ECO:0000256" key="2">
    <source>
        <dbReference type="ARBA" id="ARBA00011245"/>
    </source>
</evidence>
<sequence>MYSLVVKDHGAPPQYHHDPRNQEPQATTDVRVNHWFLSPFSKDYEGSVYVRQDHSRLYYGTILPSNISRITMLLSILAAPSIFALGGFALDPQPAGPAPPRETNFAPASIQHSWGPYTPYFAVDSYVAPPKGCVVDQVNIIQRHGARFPTSGATTRILNAVQKLKSATQYTDPAFDFLTNYTYSLGKDNLVPFGAFQSNVAGQETFRRYTKLVSKESLPFVRASSGPRVVDSATNWTTGFSFASNNVFNPSLSVILNESLNDTLDDNMCPNAGSSDPQTGTWTSIYGAPVAARLNSKAIGANIVAADISNLIPLCAFETVVHETLSPFCNLFTPEEFAGFEYFGDLDKFYGTGYGQALGAVQGVGYINELLARLTGKPVQDATQTNRTLDSSPITFPLDRTIYADFSHDNQMIAIYTAMGLFKQSVPLDPTNPSTTPGRDWITSHLTPFSARMVTERLSCKAKGKRRAKAQPFVRVLVNDAVQPLEFCGGDAHGLCQLDAFVESQSYARNNGEGDFEKCFS</sequence>
<evidence type="ECO:0000256" key="5">
    <source>
        <dbReference type="ARBA" id="ARBA00023157"/>
    </source>
</evidence>
<keyword evidence="20" id="KW-1185">Reference proteome</keyword>
<evidence type="ECO:0000256" key="3">
    <source>
        <dbReference type="ARBA" id="ARBA00022525"/>
    </source>
</evidence>
<evidence type="ECO:0000256" key="15">
    <source>
        <dbReference type="ARBA" id="ARBA00044262"/>
    </source>
</evidence>
<evidence type="ECO:0000256" key="7">
    <source>
        <dbReference type="ARBA" id="ARBA00041857"/>
    </source>
</evidence>
<accession>A0A409VV08</accession>
<evidence type="ECO:0000313" key="20">
    <source>
        <dbReference type="Proteomes" id="UP000284842"/>
    </source>
</evidence>
<evidence type="ECO:0000256" key="1">
    <source>
        <dbReference type="ARBA" id="ARBA00004613"/>
    </source>
</evidence>
<evidence type="ECO:0000256" key="17">
    <source>
        <dbReference type="PIRSR" id="PIRSR000894-2"/>
    </source>
</evidence>
<keyword evidence="5 17" id="KW-1015">Disulfide bond</keyword>
<dbReference type="PROSITE" id="PS00616">
    <property type="entry name" value="HIS_ACID_PHOSPHAT_1"/>
    <property type="match status" value="1"/>
</dbReference>
<proteinExistence type="predicted"/>
<evidence type="ECO:0000256" key="16">
    <source>
        <dbReference type="PIRSR" id="PIRSR000894-1"/>
    </source>
</evidence>
<evidence type="ECO:0000256" key="6">
    <source>
        <dbReference type="ARBA" id="ARBA00023180"/>
    </source>
</evidence>
<comment type="catalytic activity">
    <reaction evidence="9">
        <text>1D-myo-inositol 1,2,5,6-tetrakisphosphate + H2O = 1D-myo-inositol 1,2,6-trisphosphate + phosphate</text>
        <dbReference type="Rhea" id="RHEA:77119"/>
        <dbReference type="ChEBI" id="CHEBI:15377"/>
        <dbReference type="ChEBI" id="CHEBI:43474"/>
        <dbReference type="ChEBI" id="CHEBI:195535"/>
        <dbReference type="ChEBI" id="CHEBI:195537"/>
    </reaction>
    <physiologicalReaction direction="left-to-right" evidence="9">
        <dbReference type="Rhea" id="RHEA:77120"/>
    </physiologicalReaction>
</comment>
<dbReference type="PANTHER" id="PTHR20963">
    <property type="entry name" value="MULTIPLE INOSITOL POLYPHOSPHATE PHOSPHATASE-RELATED"/>
    <property type="match status" value="1"/>
</dbReference>
<dbReference type="InterPro" id="IPR029033">
    <property type="entry name" value="His_PPase_superfam"/>
</dbReference>
<dbReference type="CDD" id="cd07061">
    <property type="entry name" value="HP_HAP_like"/>
    <property type="match status" value="1"/>
</dbReference>
<comment type="catalytic activity">
    <reaction evidence="12">
        <text>1D-myo-inositol 1,2,4,5,6-pentakisphosphate + H2O = 1D-myo-inositol 1,2,5,6-tetrakisphosphate + phosphate</text>
        <dbReference type="Rhea" id="RHEA:77115"/>
        <dbReference type="ChEBI" id="CHEBI:15377"/>
        <dbReference type="ChEBI" id="CHEBI:43474"/>
        <dbReference type="ChEBI" id="CHEBI:57798"/>
        <dbReference type="ChEBI" id="CHEBI:195535"/>
    </reaction>
    <physiologicalReaction direction="left-to-right" evidence="12">
        <dbReference type="Rhea" id="RHEA:77116"/>
    </physiologicalReaction>
</comment>
<dbReference type="OrthoDB" id="6509975at2759"/>
<comment type="subunit">
    <text evidence="2">Monomer.</text>
</comment>
<keyword evidence="3" id="KW-0964">Secreted</keyword>
<dbReference type="EMBL" id="NHTK01005965">
    <property type="protein sequence ID" value="PPQ70094.1"/>
    <property type="molecule type" value="Genomic_DNA"/>
</dbReference>
<name>A0A409VV08_9AGAR</name>
<evidence type="ECO:0000256" key="9">
    <source>
        <dbReference type="ARBA" id="ARBA00043670"/>
    </source>
</evidence>
<dbReference type="AlphaFoldDB" id="A0A409VV08"/>